<dbReference type="InterPro" id="IPR003746">
    <property type="entry name" value="DUF167"/>
</dbReference>
<dbReference type="PANTHER" id="PTHR13420:SF7">
    <property type="entry name" value="UPF0235 PROTEIN C15ORF40"/>
    <property type="match status" value="1"/>
</dbReference>
<dbReference type="HAMAP" id="MF_00634">
    <property type="entry name" value="UPF0235"/>
    <property type="match status" value="1"/>
</dbReference>
<proteinExistence type="inferred from homology"/>
<evidence type="ECO:0000256" key="1">
    <source>
        <dbReference type="ARBA" id="ARBA00010364"/>
    </source>
</evidence>
<dbReference type="SMART" id="SM01152">
    <property type="entry name" value="DUF167"/>
    <property type="match status" value="1"/>
</dbReference>
<dbReference type="SUPFAM" id="SSF69786">
    <property type="entry name" value="YggU-like"/>
    <property type="match status" value="1"/>
</dbReference>
<sequence length="82" mass="9303">MKIFVKAKPNAKEEKVQKIDDNHYLVAVKEPPAQGKANRAIIEALATYFGMSSLRINIISGHISRNKIIVLLRKMSRRDKIS</sequence>
<protein>
    <recommendedName>
        <fullName evidence="2">UPF0235 protein A3G50_00750</fullName>
    </recommendedName>
</protein>
<evidence type="ECO:0000313" key="4">
    <source>
        <dbReference type="Proteomes" id="UP000176633"/>
    </source>
</evidence>
<dbReference type="InterPro" id="IPR036591">
    <property type="entry name" value="YggU-like_sf"/>
</dbReference>
<dbReference type="Gene3D" id="3.30.1200.10">
    <property type="entry name" value="YggU-like"/>
    <property type="match status" value="1"/>
</dbReference>
<organism evidence="3 4">
    <name type="scientific">Candidatus Jorgensenbacteria bacterium RIFCSPLOWO2_12_FULL_42_11</name>
    <dbReference type="NCBI Taxonomy" id="1798473"/>
    <lineage>
        <taxon>Bacteria</taxon>
        <taxon>Candidatus Joergenseniibacteriota</taxon>
    </lineage>
</organism>
<dbReference type="AlphaFoldDB" id="A0A1F6C3G6"/>
<evidence type="ECO:0000256" key="2">
    <source>
        <dbReference type="HAMAP-Rule" id="MF_00634"/>
    </source>
</evidence>
<comment type="similarity">
    <text evidence="1 2">Belongs to the UPF0235 family.</text>
</comment>
<dbReference type="GO" id="GO:0005737">
    <property type="term" value="C:cytoplasm"/>
    <property type="evidence" value="ECO:0007669"/>
    <property type="project" value="TreeGrafter"/>
</dbReference>
<accession>A0A1F6C3G6</accession>
<reference evidence="3 4" key="1">
    <citation type="journal article" date="2016" name="Nat. Commun.">
        <title>Thousands of microbial genomes shed light on interconnected biogeochemical processes in an aquifer system.</title>
        <authorList>
            <person name="Anantharaman K."/>
            <person name="Brown C.T."/>
            <person name="Hug L.A."/>
            <person name="Sharon I."/>
            <person name="Castelle C.J."/>
            <person name="Probst A.J."/>
            <person name="Thomas B.C."/>
            <person name="Singh A."/>
            <person name="Wilkins M.J."/>
            <person name="Karaoz U."/>
            <person name="Brodie E.L."/>
            <person name="Williams K.H."/>
            <person name="Hubbard S.S."/>
            <person name="Banfield J.F."/>
        </authorList>
    </citation>
    <scope>NUCLEOTIDE SEQUENCE [LARGE SCALE GENOMIC DNA]</scope>
</reference>
<evidence type="ECO:0000313" key="3">
    <source>
        <dbReference type="EMBL" id="OGG43681.1"/>
    </source>
</evidence>
<dbReference type="PANTHER" id="PTHR13420">
    <property type="entry name" value="UPF0235 PROTEIN C15ORF40"/>
    <property type="match status" value="1"/>
</dbReference>
<name>A0A1F6C3G6_9BACT</name>
<dbReference type="Proteomes" id="UP000176633">
    <property type="component" value="Unassembled WGS sequence"/>
</dbReference>
<gene>
    <name evidence="3" type="ORF">A3G50_00750</name>
</gene>
<comment type="caution">
    <text evidence="3">The sequence shown here is derived from an EMBL/GenBank/DDBJ whole genome shotgun (WGS) entry which is preliminary data.</text>
</comment>
<dbReference type="EMBL" id="MFKM01000007">
    <property type="protein sequence ID" value="OGG43681.1"/>
    <property type="molecule type" value="Genomic_DNA"/>
</dbReference>
<dbReference type="Pfam" id="PF02594">
    <property type="entry name" value="DUF167"/>
    <property type="match status" value="1"/>
</dbReference>
<dbReference type="NCBIfam" id="TIGR00251">
    <property type="entry name" value="DUF167 family protein"/>
    <property type="match status" value="1"/>
</dbReference>
<dbReference type="STRING" id="1798473.A3G50_00750"/>